<accession>A0A413Q2M1</accession>
<comment type="caution">
    <text evidence="3">The sequence shown here is derived from an EMBL/GenBank/DDBJ whole genome shotgun (WGS) entry which is preliminary data.</text>
</comment>
<evidence type="ECO:0000256" key="1">
    <source>
        <dbReference type="ARBA" id="ARBA00022676"/>
    </source>
</evidence>
<dbReference type="AlphaFoldDB" id="A0A413Q2M1"/>
<evidence type="ECO:0000313" key="3">
    <source>
        <dbReference type="EMBL" id="RGZ87298.1"/>
    </source>
</evidence>
<dbReference type="Pfam" id="PF03808">
    <property type="entry name" value="Glyco_tran_WecG"/>
    <property type="match status" value="1"/>
</dbReference>
<evidence type="ECO:0000256" key="2">
    <source>
        <dbReference type="ARBA" id="ARBA00022679"/>
    </source>
</evidence>
<dbReference type="Proteomes" id="UP000283721">
    <property type="component" value="Unassembled WGS sequence"/>
</dbReference>
<proteinExistence type="predicted"/>
<keyword evidence="2 3" id="KW-0808">Transferase</keyword>
<dbReference type="PANTHER" id="PTHR34136">
    <property type="match status" value="1"/>
</dbReference>
<gene>
    <name evidence="3" type="ORF">DW967_17120</name>
</gene>
<evidence type="ECO:0000313" key="4">
    <source>
        <dbReference type="Proteomes" id="UP000283721"/>
    </source>
</evidence>
<dbReference type="GO" id="GO:0016758">
    <property type="term" value="F:hexosyltransferase activity"/>
    <property type="evidence" value="ECO:0007669"/>
    <property type="project" value="TreeGrafter"/>
</dbReference>
<keyword evidence="1" id="KW-0328">Glycosyltransferase</keyword>
<organism evidence="3 4">
    <name type="scientific">Agathobacter rectalis</name>
    <dbReference type="NCBI Taxonomy" id="39491"/>
    <lineage>
        <taxon>Bacteria</taxon>
        <taxon>Bacillati</taxon>
        <taxon>Bacillota</taxon>
        <taxon>Clostridia</taxon>
        <taxon>Lachnospirales</taxon>
        <taxon>Lachnospiraceae</taxon>
        <taxon>Agathobacter</taxon>
    </lineage>
</organism>
<dbReference type="CDD" id="cd06533">
    <property type="entry name" value="Glyco_transf_WecG_TagA"/>
    <property type="match status" value="1"/>
</dbReference>
<reference evidence="3 4" key="1">
    <citation type="submission" date="2018-08" db="EMBL/GenBank/DDBJ databases">
        <title>A genome reference for cultivated species of the human gut microbiota.</title>
        <authorList>
            <person name="Zou Y."/>
            <person name="Xue W."/>
            <person name="Luo G."/>
        </authorList>
    </citation>
    <scope>NUCLEOTIDE SEQUENCE [LARGE SCALE GENOMIC DNA]</scope>
    <source>
        <strain evidence="3 4">AM47-6BH</strain>
    </source>
</reference>
<sequence>MPGNHYVVTPNTDIVVKMNDDAKLKEICEKADLILTDGQIIVKLSHKYGEPIKERVCMTDFVWEVFNLAIEKKYKVFLFGGKEDVLSKATKNVKARLPELNIVDSYSPPFGFEKDERMLKAANDRIKNSNADILIVFLGCPKQEKFIAQNKDKYQIPISFTMGGCVDFLAGQVKRAPKWMQNVGLEWFYRFMQEPKRMFKRYFVDDLKFCNCKEKWQQVILFAYIDRFNMCINLIK</sequence>
<dbReference type="EMBL" id="QSES01000059">
    <property type="protein sequence ID" value="RGZ87298.1"/>
    <property type="molecule type" value="Genomic_DNA"/>
</dbReference>
<dbReference type="NCBIfam" id="TIGR00696">
    <property type="entry name" value="wecG_tagA_cpsF"/>
    <property type="match status" value="1"/>
</dbReference>
<protein>
    <submittedName>
        <fullName evidence="3">Glycosyltransferase</fullName>
    </submittedName>
</protein>
<dbReference type="InterPro" id="IPR004629">
    <property type="entry name" value="WecG_TagA_CpsF"/>
</dbReference>
<dbReference type="PANTHER" id="PTHR34136:SF1">
    <property type="entry name" value="UDP-N-ACETYL-D-MANNOSAMINURONIC ACID TRANSFERASE"/>
    <property type="match status" value="1"/>
</dbReference>
<name>A0A413Q2M1_9FIRM</name>